<accession>A0A6J4HDS9</accession>
<evidence type="ECO:0000313" key="1">
    <source>
        <dbReference type="EMBL" id="CAA9220286.1"/>
    </source>
</evidence>
<dbReference type="EMBL" id="CADCTM010000074">
    <property type="protein sequence ID" value="CAA9220286.1"/>
    <property type="molecule type" value="Genomic_DNA"/>
</dbReference>
<organism evidence="1">
    <name type="scientific">uncultured Coleofasciculus sp</name>
    <dbReference type="NCBI Taxonomy" id="1267456"/>
    <lineage>
        <taxon>Bacteria</taxon>
        <taxon>Bacillati</taxon>
        <taxon>Cyanobacteriota</taxon>
        <taxon>Cyanophyceae</taxon>
        <taxon>Coleofasciculales</taxon>
        <taxon>Coleofasciculaceae</taxon>
        <taxon>Coleofasciculus</taxon>
        <taxon>environmental samples</taxon>
    </lineage>
</organism>
<gene>
    <name evidence="1" type="ORF">AVDCRST_MAG92-553</name>
</gene>
<name>A0A6J4HDS9_9CYAN</name>
<dbReference type="AlphaFoldDB" id="A0A6J4HDS9"/>
<sequence length="51" mass="5755">MAVGVWAVANIPGTPKIRRQEVRKIKDRVAGWLIKALILVFKSQMHTDVRG</sequence>
<protein>
    <submittedName>
        <fullName evidence="1">Uncharacterized protein</fullName>
    </submittedName>
</protein>
<proteinExistence type="predicted"/>
<reference evidence="1" key="1">
    <citation type="submission" date="2020-02" db="EMBL/GenBank/DDBJ databases">
        <authorList>
            <person name="Meier V. D."/>
        </authorList>
    </citation>
    <scope>NUCLEOTIDE SEQUENCE</scope>
    <source>
        <strain evidence="1">AVDCRST_MAG92</strain>
    </source>
</reference>